<comment type="caution">
    <text evidence="1">The sequence shown here is derived from an EMBL/GenBank/DDBJ whole genome shotgun (WGS) entry which is preliminary data.</text>
</comment>
<dbReference type="SUPFAM" id="SSF54637">
    <property type="entry name" value="Thioesterase/thiol ester dehydrase-isomerase"/>
    <property type="match status" value="1"/>
</dbReference>
<dbReference type="AlphaFoldDB" id="A0A2M9ZVA4"/>
<sequence length="156" mass="17590">MQISKSFFYEIPVLWSQCDPNGHLNVGNFQVFLHEGRMVALEEAGLSFSQMKSENIGPMILRGETDYKAEIRYPDTALIETQFGEISGSRCKVFQKLIRKSDGKISCESISHCIMFDFGKKRPWKYTDKFLEGLGLLENSSVVGIPTSGTIGRPTR</sequence>
<dbReference type="Proteomes" id="UP000231843">
    <property type="component" value="Unassembled WGS sequence"/>
</dbReference>
<dbReference type="GO" id="GO:0047617">
    <property type="term" value="F:fatty acyl-CoA hydrolase activity"/>
    <property type="evidence" value="ECO:0007669"/>
    <property type="project" value="TreeGrafter"/>
</dbReference>
<dbReference type="CDD" id="cd00586">
    <property type="entry name" value="4HBT"/>
    <property type="match status" value="1"/>
</dbReference>
<dbReference type="OrthoDB" id="9801517at2"/>
<keyword evidence="2" id="KW-1185">Reference proteome</keyword>
<name>A0A2M9ZVA4_9LEPT</name>
<dbReference type="EMBL" id="NPEA01000009">
    <property type="protein sequence ID" value="PJZ76012.1"/>
    <property type="molecule type" value="Genomic_DNA"/>
</dbReference>
<proteinExistence type="predicted"/>
<accession>A0A2M9ZVA4</accession>
<dbReference type="PANTHER" id="PTHR31793">
    <property type="entry name" value="4-HYDROXYBENZOYL-COA THIOESTERASE FAMILY MEMBER"/>
    <property type="match status" value="1"/>
</dbReference>
<dbReference type="Gene3D" id="3.10.129.10">
    <property type="entry name" value="Hotdog Thioesterase"/>
    <property type="match status" value="1"/>
</dbReference>
<reference evidence="1 2" key="1">
    <citation type="submission" date="2017-07" db="EMBL/GenBank/DDBJ databases">
        <title>Leptospira spp. isolated from tropical soils.</title>
        <authorList>
            <person name="Thibeaux R."/>
            <person name="Iraola G."/>
            <person name="Ferres I."/>
            <person name="Bierque E."/>
            <person name="Girault D."/>
            <person name="Soupe-Gilbert M.-E."/>
            <person name="Picardeau M."/>
            <person name="Goarant C."/>
        </authorList>
    </citation>
    <scope>NUCLEOTIDE SEQUENCE [LARGE SCALE GENOMIC DNA]</scope>
    <source>
        <strain evidence="1 2">ES4-C-A1</strain>
    </source>
</reference>
<dbReference type="InterPro" id="IPR029069">
    <property type="entry name" value="HotDog_dom_sf"/>
</dbReference>
<evidence type="ECO:0000313" key="2">
    <source>
        <dbReference type="Proteomes" id="UP000231843"/>
    </source>
</evidence>
<dbReference type="PANTHER" id="PTHR31793:SF24">
    <property type="entry name" value="LONG-CHAIN ACYL-COA THIOESTERASE FADM"/>
    <property type="match status" value="1"/>
</dbReference>
<dbReference type="Pfam" id="PF13279">
    <property type="entry name" value="4HBT_2"/>
    <property type="match status" value="1"/>
</dbReference>
<protein>
    <submittedName>
        <fullName evidence="1">Thioesterase</fullName>
    </submittedName>
</protein>
<dbReference type="InterPro" id="IPR050563">
    <property type="entry name" value="4-hydroxybenzoyl-CoA_TE"/>
</dbReference>
<dbReference type="RefSeq" id="WP_100769682.1">
    <property type="nucleotide sequence ID" value="NZ_NPEA01000009.1"/>
</dbReference>
<gene>
    <name evidence="1" type="ORF">CH365_16750</name>
</gene>
<organism evidence="1 2">
    <name type="scientific">Leptospira neocaledonica</name>
    <dbReference type="NCBI Taxonomy" id="2023192"/>
    <lineage>
        <taxon>Bacteria</taxon>
        <taxon>Pseudomonadati</taxon>
        <taxon>Spirochaetota</taxon>
        <taxon>Spirochaetia</taxon>
        <taxon>Leptospirales</taxon>
        <taxon>Leptospiraceae</taxon>
        <taxon>Leptospira</taxon>
    </lineage>
</organism>
<evidence type="ECO:0000313" key="1">
    <source>
        <dbReference type="EMBL" id="PJZ76012.1"/>
    </source>
</evidence>